<organism evidence="7 8">
    <name type="scientific">Acrasis kona</name>
    <dbReference type="NCBI Taxonomy" id="1008807"/>
    <lineage>
        <taxon>Eukaryota</taxon>
        <taxon>Discoba</taxon>
        <taxon>Heterolobosea</taxon>
        <taxon>Tetramitia</taxon>
        <taxon>Eutetramitia</taxon>
        <taxon>Acrasidae</taxon>
        <taxon>Acrasis</taxon>
    </lineage>
</organism>
<dbReference type="CDD" id="cd01883">
    <property type="entry name" value="EF1_alpha"/>
    <property type="match status" value="1"/>
</dbReference>
<dbReference type="FunFam" id="2.40.30.10:FF:000020">
    <property type="entry name" value="Translation elongation factor EF-1"/>
    <property type="match status" value="1"/>
</dbReference>
<dbReference type="InterPro" id="IPR054696">
    <property type="entry name" value="GTP-eEF1A_C"/>
</dbReference>
<evidence type="ECO:0000256" key="5">
    <source>
        <dbReference type="ARBA" id="ARBA00023134"/>
    </source>
</evidence>
<name>A0AAW2ZM97_9EUKA</name>
<evidence type="ECO:0000313" key="8">
    <source>
        <dbReference type="Proteomes" id="UP001431209"/>
    </source>
</evidence>
<evidence type="ECO:0000256" key="2">
    <source>
        <dbReference type="ARBA" id="ARBA00007249"/>
    </source>
</evidence>
<comment type="similarity">
    <text evidence="2">Belongs to the TRAFAC class translation factor GTPase superfamily. Classic translation factor GTPase family. EF-Tu/EF-1A subfamily.</text>
</comment>
<reference evidence="7 8" key="1">
    <citation type="submission" date="2024-03" db="EMBL/GenBank/DDBJ databases">
        <title>The Acrasis kona genome and developmental transcriptomes reveal deep origins of eukaryotic multicellular pathways.</title>
        <authorList>
            <person name="Sheikh S."/>
            <person name="Fu C.-J."/>
            <person name="Brown M.W."/>
            <person name="Baldauf S.L."/>
        </authorList>
    </citation>
    <scope>NUCLEOTIDE SEQUENCE [LARGE SCALE GENOMIC DNA]</scope>
    <source>
        <strain evidence="7 8">ATCC MYA-3509</strain>
    </source>
</reference>
<keyword evidence="8" id="KW-1185">Reference proteome</keyword>
<dbReference type="InterPro" id="IPR004161">
    <property type="entry name" value="EFTu-like_2"/>
</dbReference>
<dbReference type="AlphaFoldDB" id="A0AAW2ZM97"/>
<keyword evidence="5" id="KW-0342">GTP-binding</keyword>
<dbReference type="GO" id="GO:0003924">
    <property type="term" value="F:GTPase activity"/>
    <property type="evidence" value="ECO:0007669"/>
    <property type="project" value="InterPro"/>
</dbReference>
<evidence type="ECO:0000256" key="3">
    <source>
        <dbReference type="ARBA" id="ARBA00022490"/>
    </source>
</evidence>
<evidence type="ECO:0000256" key="1">
    <source>
        <dbReference type="ARBA" id="ARBA00004496"/>
    </source>
</evidence>
<evidence type="ECO:0000259" key="6">
    <source>
        <dbReference type="PROSITE" id="PS51722"/>
    </source>
</evidence>
<evidence type="ECO:0000313" key="7">
    <source>
        <dbReference type="EMBL" id="KAL0490498.1"/>
    </source>
</evidence>
<dbReference type="SUPFAM" id="SSF50465">
    <property type="entry name" value="EF-Tu/eEF-1alpha/eIF2-gamma C-terminal domain"/>
    <property type="match status" value="1"/>
</dbReference>
<dbReference type="FunFam" id="3.40.50.300:FF:001202">
    <property type="entry name" value="Translation elongation factor EF-1 subunit alpha"/>
    <property type="match status" value="1"/>
</dbReference>
<keyword evidence="4" id="KW-0547">Nucleotide-binding</keyword>
<sequence>MSAEEAQIEAVTDGVKKLKFDDREHYNVVFIGHVDAGKSTLAGQILYITGMVDQRTIEKYEREAKEKNRESWFLAFIMDCGEDEREKGKTVEVGRAHFETEAHRYTILDAPGHRGYVPNMIGGASQADIGVLVISARKGEFEAGFDKGGQTREHATLAKTLGIDRLIIVINKMDEPTVKWAQERFDQIVKDLSQFLKGLGYDMKKNVQFIPIAGLTGVNIKDPLSPEICPWYKGHSLIQALDNIPSLNRKQEGALRVPIIDKYKDRGITVVLGKVESGTITKGQKVVLMPNRVTTEVVSLKCHEEEVEWCKPGENVSIYLKCDDEDIHSGHVLCNTENPCEPIQEFIGQFIVLDKNMLAPGYTAMMHIHTAIEHFKIKTIISKIDRKTGKPLPDKVFSAKSKDIIEARFEMERPICVEKFETLSAMGRFTVRESKTIGVGKVLKVKPLKSSISSNN</sequence>
<dbReference type="InterPro" id="IPR000795">
    <property type="entry name" value="T_Tr_GTP-bd_dom"/>
</dbReference>
<dbReference type="Gene3D" id="3.40.50.300">
    <property type="entry name" value="P-loop containing nucleotide triphosphate hydrolases"/>
    <property type="match status" value="1"/>
</dbReference>
<gene>
    <name evidence="7" type="ORF">AKO1_009478</name>
</gene>
<dbReference type="EMBL" id="JAOPGA020001688">
    <property type="protein sequence ID" value="KAL0490498.1"/>
    <property type="molecule type" value="Genomic_DNA"/>
</dbReference>
<dbReference type="GO" id="GO:0005525">
    <property type="term" value="F:GTP binding"/>
    <property type="evidence" value="ECO:0007669"/>
    <property type="project" value="UniProtKB-KW"/>
</dbReference>
<dbReference type="Proteomes" id="UP001431209">
    <property type="component" value="Unassembled WGS sequence"/>
</dbReference>
<dbReference type="CDD" id="cd03704">
    <property type="entry name" value="eRF3_C_III"/>
    <property type="match status" value="1"/>
</dbReference>
<dbReference type="InterPro" id="IPR027417">
    <property type="entry name" value="P-loop_NTPase"/>
</dbReference>
<dbReference type="SUPFAM" id="SSF50447">
    <property type="entry name" value="Translation proteins"/>
    <property type="match status" value="1"/>
</dbReference>
<comment type="caution">
    <text evidence="7">The sequence shown here is derived from an EMBL/GenBank/DDBJ whole genome shotgun (WGS) entry which is preliminary data.</text>
</comment>
<proteinExistence type="inferred from homology"/>
<dbReference type="InterPro" id="IPR009000">
    <property type="entry name" value="Transl_B-barrel_sf"/>
</dbReference>
<dbReference type="InterPro" id="IPR009001">
    <property type="entry name" value="Transl_elong_EF1A/Init_IF2_C"/>
</dbReference>
<dbReference type="Pfam" id="PF03144">
    <property type="entry name" value="GTP_EFTU_D2"/>
    <property type="match status" value="1"/>
</dbReference>
<dbReference type="SUPFAM" id="SSF52540">
    <property type="entry name" value="P-loop containing nucleoside triphosphate hydrolases"/>
    <property type="match status" value="1"/>
</dbReference>
<dbReference type="PANTHER" id="PTHR23115">
    <property type="entry name" value="TRANSLATION FACTOR"/>
    <property type="match status" value="1"/>
</dbReference>
<dbReference type="Pfam" id="PF22594">
    <property type="entry name" value="GTP-eEF1A_C"/>
    <property type="match status" value="1"/>
</dbReference>
<dbReference type="CDD" id="cd04089">
    <property type="entry name" value="eRF3_II"/>
    <property type="match status" value="1"/>
</dbReference>
<feature type="domain" description="Tr-type G" evidence="6">
    <location>
        <begin position="23"/>
        <end position="249"/>
    </location>
</feature>
<comment type="subcellular location">
    <subcellularLocation>
        <location evidence="1">Cytoplasm</location>
    </subcellularLocation>
</comment>
<keyword evidence="3" id="KW-0963">Cytoplasm</keyword>
<dbReference type="InterPro" id="IPR050100">
    <property type="entry name" value="TRAFAC_GTPase_members"/>
</dbReference>
<evidence type="ECO:0000256" key="4">
    <source>
        <dbReference type="ARBA" id="ARBA00022741"/>
    </source>
</evidence>
<dbReference type="PROSITE" id="PS51722">
    <property type="entry name" value="G_TR_2"/>
    <property type="match status" value="1"/>
</dbReference>
<dbReference type="PRINTS" id="PR00315">
    <property type="entry name" value="ELONGATNFCT"/>
</dbReference>
<dbReference type="Pfam" id="PF00009">
    <property type="entry name" value="GTP_EFTU"/>
    <property type="match status" value="1"/>
</dbReference>
<protein>
    <submittedName>
        <fullName evidence="7">Peptide chain release factor subunit 3</fullName>
    </submittedName>
</protein>
<dbReference type="Gene3D" id="2.40.30.10">
    <property type="entry name" value="Translation factors"/>
    <property type="match status" value="2"/>
</dbReference>
<accession>A0AAW2ZM97</accession>
<dbReference type="GO" id="GO:0005737">
    <property type="term" value="C:cytoplasm"/>
    <property type="evidence" value="ECO:0007669"/>
    <property type="project" value="UniProtKB-SubCell"/>
</dbReference>